<dbReference type="Proteomes" id="UP001066276">
    <property type="component" value="Chromosome 2_2"/>
</dbReference>
<accession>A0AAV7UR07</accession>
<organism evidence="2 3">
    <name type="scientific">Pleurodeles waltl</name>
    <name type="common">Iberian ribbed newt</name>
    <dbReference type="NCBI Taxonomy" id="8319"/>
    <lineage>
        <taxon>Eukaryota</taxon>
        <taxon>Metazoa</taxon>
        <taxon>Chordata</taxon>
        <taxon>Craniata</taxon>
        <taxon>Vertebrata</taxon>
        <taxon>Euteleostomi</taxon>
        <taxon>Amphibia</taxon>
        <taxon>Batrachia</taxon>
        <taxon>Caudata</taxon>
        <taxon>Salamandroidea</taxon>
        <taxon>Salamandridae</taxon>
        <taxon>Pleurodelinae</taxon>
        <taxon>Pleurodeles</taxon>
    </lineage>
</organism>
<keyword evidence="3" id="KW-1185">Reference proteome</keyword>
<feature type="region of interest" description="Disordered" evidence="1">
    <location>
        <begin position="61"/>
        <end position="84"/>
    </location>
</feature>
<dbReference type="EMBL" id="JANPWB010000004">
    <property type="protein sequence ID" value="KAJ1191016.1"/>
    <property type="molecule type" value="Genomic_DNA"/>
</dbReference>
<evidence type="ECO:0000256" key="1">
    <source>
        <dbReference type="SAM" id="MobiDB-lite"/>
    </source>
</evidence>
<reference evidence="2" key="1">
    <citation type="journal article" date="2022" name="bioRxiv">
        <title>Sequencing and chromosome-scale assembly of the giantPleurodeles waltlgenome.</title>
        <authorList>
            <person name="Brown T."/>
            <person name="Elewa A."/>
            <person name="Iarovenko S."/>
            <person name="Subramanian E."/>
            <person name="Araus A.J."/>
            <person name="Petzold A."/>
            <person name="Susuki M."/>
            <person name="Suzuki K.-i.T."/>
            <person name="Hayashi T."/>
            <person name="Toyoda A."/>
            <person name="Oliveira C."/>
            <person name="Osipova E."/>
            <person name="Leigh N.D."/>
            <person name="Simon A."/>
            <person name="Yun M.H."/>
        </authorList>
    </citation>
    <scope>NUCLEOTIDE SEQUENCE</scope>
    <source>
        <strain evidence="2">20211129_DDA</strain>
        <tissue evidence="2">Liver</tissue>
    </source>
</reference>
<name>A0AAV7UR07_PLEWA</name>
<proteinExistence type="predicted"/>
<protein>
    <submittedName>
        <fullName evidence="2">Uncharacterized protein</fullName>
    </submittedName>
</protein>
<gene>
    <name evidence="2" type="ORF">NDU88_000333</name>
</gene>
<comment type="caution">
    <text evidence="2">The sequence shown here is derived from an EMBL/GenBank/DDBJ whole genome shotgun (WGS) entry which is preliminary data.</text>
</comment>
<feature type="compositionally biased region" description="Basic residues" evidence="1">
    <location>
        <begin position="61"/>
        <end position="70"/>
    </location>
</feature>
<evidence type="ECO:0000313" key="3">
    <source>
        <dbReference type="Proteomes" id="UP001066276"/>
    </source>
</evidence>
<dbReference type="AlphaFoldDB" id="A0AAV7UR07"/>
<sequence length="84" mass="9352">MARGTLWPQCVLPHSNHRDSASQAALHRFSAYLATVHYTRGMEAGTFLQTAELPLFSARTERRRGTHGHRMPPATGYQLVGSTM</sequence>
<evidence type="ECO:0000313" key="2">
    <source>
        <dbReference type="EMBL" id="KAJ1191016.1"/>
    </source>
</evidence>